<dbReference type="SMART" id="SM00389">
    <property type="entry name" value="HOX"/>
    <property type="match status" value="1"/>
</dbReference>
<comment type="subcellular location">
    <subcellularLocation>
        <location evidence="1 9">Nucleus</location>
    </subcellularLocation>
</comment>
<keyword evidence="7 9" id="KW-0539">Nucleus</keyword>
<keyword evidence="12" id="KW-1185">Reference proteome</keyword>
<keyword evidence="5 9" id="KW-0371">Homeobox</keyword>
<dbReference type="GO" id="GO:0010087">
    <property type="term" value="P:phloem or xylem histogenesis"/>
    <property type="evidence" value="ECO:0007669"/>
    <property type="project" value="InterPro"/>
</dbReference>
<dbReference type="Pfam" id="PF09742">
    <property type="entry name" value="Dymeclin"/>
    <property type="match status" value="1"/>
</dbReference>
<comment type="similarity">
    <text evidence="8">Belongs to the WUS homeobox family.</text>
</comment>
<keyword evidence="6" id="KW-0804">Transcription</keyword>
<dbReference type="InterPro" id="IPR009057">
    <property type="entry name" value="Homeodomain-like_sf"/>
</dbReference>
<dbReference type="GO" id="GO:0010067">
    <property type="term" value="P:procambium histogenesis"/>
    <property type="evidence" value="ECO:0007669"/>
    <property type="project" value="InterPro"/>
</dbReference>
<evidence type="ECO:0000256" key="4">
    <source>
        <dbReference type="ARBA" id="ARBA00023125"/>
    </source>
</evidence>
<dbReference type="GO" id="GO:0003700">
    <property type="term" value="F:DNA-binding transcription factor activity"/>
    <property type="evidence" value="ECO:0007669"/>
    <property type="project" value="InterPro"/>
</dbReference>
<evidence type="ECO:0000256" key="2">
    <source>
        <dbReference type="ARBA" id="ARBA00022473"/>
    </source>
</evidence>
<dbReference type="InterPro" id="IPR044186">
    <property type="entry name" value="WOX4"/>
</dbReference>
<comment type="caution">
    <text evidence="11">The sequence shown here is derived from an EMBL/GenBank/DDBJ whole genome shotgun (WGS) entry which is preliminary data.</text>
</comment>
<protein>
    <recommendedName>
        <fullName evidence="10">Homeobox domain-containing protein</fullName>
    </recommendedName>
</protein>
<dbReference type="GO" id="GO:0005634">
    <property type="term" value="C:nucleus"/>
    <property type="evidence" value="ECO:0007669"/>
    <property type="project" value="UniProtKB-SubCell"/>
</dbReference>
<evidence type="ECO:0000256" key="6">
    <source>
        <dbReference type="ARBA" id="ARBA00023163"/>
    </source>
</evidence>
<dbReference type="Proteomes" id="UP000886595">
    <property type="component" value="Unassembled WGS sequence"/>
</dbReference>
<evidence type="ECO:0000313" key="11">
    <source>
        <dbReference type="EMBL" id="KAG2270556.1"/>
    </source>
</evidence>
<dbReference type="CDD" id="cd00086">
    <property type="entry name" value="homeodomain"/>
    <property type="match status" value="1"/>
</dbReference>
<dbReference type="InterPro" id="IPR001356">
    <property type="entry name" value="HD"/>
</dbReference>
<dbReference type="PANTHER" id="PTHR47716">
    <property type="entry name" value="WUSCHEL-RELATED HOMEOBOX 4"/>
    <property type="match status" value="1"/>
</dbReference>
<evidence type="ECO:0000256" key="5">
    <source>
        <dbReference type="ARBA" id="ARBA00023155"/>
    </source>
</evidence>
<evidence type="ECO:0000259" key="10">
    <source>
        <dbReference type="PROSITE" id="PS50071"/>
    </source>
</evidence>
<dbReference type="EMBL" id="JAAMPC010000013">
    <property type="protein sequence ID" value="KAG2270556.1"/>
    <property type="molecule type" value="Genomic_DNA"/>
</dbReference>
<feature type="DNA-binding region" description="Homeobox" evidence="9">
    <location>
        <begin position="179"/>
        <end position="243"/>
    </location>
</feature>
<evidence type="ECO:0000256" key="7">
    <source>
        <dbReference type="ARBA" id="ARBA00023242"/>
    </source>
</evidence>
<evidence type="ECO:0000313" key="12">
    <source>
        <dbReference type="Proteomes" id="UP000886595"/>
    </source>
</evidence>
<dbReference type="PANTHER" id="PTHR47716:SF3">
    <property type="entry name" value="GENOME ASSEMBLY, CHROMOSOME: A05"/>
    <property type="match status" value="1"/>
</dbReference>
<dbReference type="SUPFAM" id="SSF46689">
    <property type="entry name" value="Homeodomain-like"/>
    <property type="match status" value="1"/>
</dbReference>
<dbReference type="GO" id="GO:0051301">
    <property type="term" value="P:cell division"/>
    <property type="evidence" value="ECO:0007669"/>
    <property type="project" value="InterPro"/>
</dbReference>
<organism evidence="11 12">
    <name type="scientific">Brassica carinata</name>
    <name type="common">Ethiopian mustard</name>
    <name type="synonym">Abyssinian cabbage</name>
    <dbReference type="NCBI Taxonomy" id="52824"/>
    <lineage>
        <taxon>Eukaryota</taxon>
        <taxon>Viridiplantae</taxon>
        <taxon>Streptophyta</taxon>
        <taxon>Embryophyta</taxon>
        <taxon>Tracheophyta</taxon>
        <taxon>Spermatophyta</taxon>
        <taxon>Magnoliopsida</taxon>
        <taxon>eudicotyledons</taxon>
        <taxon>Gunneridae</taxon>
        <taxon>Pentapetalae</taxon>
        <taxon>rosids</taxon>
        <taxon>malvids</taxon>
        <taxon>Brassicales</taxon>
        <taxon>Brassicaceae</taxon>
        <taxon>Brassiceae</taxon>
        <taxon>Brassica</taxon>
    </lineage>
</organism>
<keyword evidence="4 9" id="KW-0238">DNA-binding</keyword>
<proteinExistence type="inferred from homology"/>
<reference evidence="11 12" key="1">
    <citation type="submission" date="2020-02" db="EMBL/GenBank/DDBJ databases">
        <authorList>
            <person name="Ma Q."/>
            <person name="Huang Y."/>
            <person name="Song X."/>
            <person name="Pei D."/>
        </authorList>
    </citation>
    <scope>NUCLEOTIDE SEQUENCE [LARGE SCALE GENOMIC DNA]</scope>
    <source>
        <strain evidence="11">Sxm20200214</strain>
        <tissue evidence="11">Leaf</tissue>
    </source>
</reference>
<dbReference type="PROSITE" id="PS50071">
    <property type="entry name" value="HOMEOBOX_2"/>
    <property type="match status" value="1"/>
</dbReference>
<evidence type="ECO:0000256" key="3">
    <source>
        <dbReference type="ARBA" id="ARBA00023015"/>
    </source>
</evidence>
<keyword evidence="2" id="KW-0217">Developmental protein</keyword>
<evidence type="ECO:0000256" key="8">
    <source>
        <dbReference type="ARBA" id="ARBA00024040"/>
    </source>
</evidence>
<accession>A0A8X7UAT5</accession>
<evidence type="ECO:0000256" key="9">
    <source>
        <dbReference type="PROSITE-ProRule" id="PRU00108"/>
    </source>
</evidence>
<name>A0A8X7UAT5_BRACI</name>
<gene>
    <name evidence="11" type="ORF">Bca52824_065111</name>
</gene>
<dbReference type="OrthoDB" id="1706288at2759"/>
<feature type="domain" description="Homeobox" evidence="10">
    <location>
        <begin position="177"/>
        <end position="242"/>
    </location>
</feature>
<dbReference type="Gene3D" id="1.10.10.60">
    <property type="entry name" value="Homeodomain-like"/>
    <property type="match status" value="1"/>
</dbReference>
<keyword evidence="3" id="KW-0805">Transcription regulation</keyword>
<dbReference type="GO" id="GO:0003677">
    <property type="term" value="F:DNA binding"/>
    <property type="evidence" value="ECO:0007669"/>
    <property type="project" value="UniProtKB-UniRule"/>
</dbReference>
<evidence type="ECO:0000256" key="1">
    <source>
        <dbReference type="ARBA" id="ARBA00004123"/>
    </source>
</evidence>
<dbReference type="FunFam" id="1.10.10.60:FF:000146">
    <property type="entry name" value="WUSCHEL-related homeobox 4"/>
    <property type="match status" value="1"/>
</dbReference>
<sequence length="336" mass="38606">MTRLNFIDVSSVFALFLIFTITDSDYALVDSARLKEEETWEARRRCCETPVVVMMFSVAEYLITTFVGEKSFPLASDFWNKLLELPSSSRWPSDLVHQACEIFAQNNGYSRHLAKLLIHLSGYLQELLQASDDDQASIYKKAVNTMYIASVFLKHLIENGKSDRLEEVRLSLDKSGDAPGGTRWNPTQEQIRILEVLYKGGMRTPNAEQIEHVTSQLGKYGKIEGKNVFYWFQNHKARERQKQKRNNLSLSCQGSLSTTSVSNASVTMKTRTSSSTDFKREPMVMKELLEENEYKRTCRSWGFENLKIESRRNIIATTFNIDNVTLELFPLHPEGR</sequence>
<dbReference type="AlphaFoldDB" id="A0A8X7UAT5"/>